<sequence>MSSSDEVLEILDDSYADLILCSREHRKFRVVKLYVTNVSPVLRELIQSASTAHAADPTSPLPSVQLSDSGVILSSLLTLILPMFPVLPSTLEHTIILLSAAQKYQMDSILSRIREMIAVQDPPLIRPETAFQAYSLAKMHGLRQEALQAARTTLTFPFTIEKLEDELEVIHGIYLHELWKYYQSVRTHLRSDLEAFRTTGMPSLTCPPCGPNTSHGARIWLDAYVASIAESPALFDLIEFYACFSRHIIQTRCSCSIPNKAVRTFWTDLTNVVHSCMTKAEPSISPPAESQTVSSPASPQNPSPTSPPLNHLDISDADVIIQSCDLVDFRVHRRTLAMSSPFFDDMFSLPQPQPSDKEIIDGLPVVRLPEDAEVLSGLFTMLYPIPFRLPNAYDKALMLLAATQKYEMVGLQSRIRAEIQTRTFPTLTGPETFRSYAISSSGQLPSEAEKLARLTLEFPMTFEYLCDELPSFKGWALRDLVGFRKRCRDNIVSSFVSFLKLDQPPFNIWTPCTSTTGGTRYCQSCRRTTGSNGYCQYCCTYSNTSGPTGSSPSWLTDLFQKHLGDSREAFSKPLFNPQSIRDLYLSALKAHINSYNCFPCTKSHSLEGEKFCKELTDRLTVALSEKLVLHE</sequence>
<dbReference type="AlphaFoldDB" id="A0A9P5N7B3"/>
<proteinExistence type="predicted"/>
<dbReference type="PROSITE" id="PS50097">
    <property type="entry name" value="BTB"/>
    <property type="match status" value="1"/>
</dbReference>
<gene>
    <name evidence="3" type="ORF">DFH94DRAFT_841665</name>
</gene>
<reference evidence="3" key="2">
    <citation type="journal article" date="2020" name="Nat. Commun.">
        <title>Large-scale genome sequencing of mycorrhizal fungi provides insights into the early evolution of symbiotic traits.</title>
        <authorList>
            <person name="Miyauchi S."/>
            <person name="Kiss E."/>
            <person name="Kuo A."/>
            <person name="Drula E."/>
            <person name="Kohler A."/>
            <person name="Sanchez-Garcia M."/>
            <person name="Morin E."/>
            <person name="Andreopoulos B."/>
            <person name="Barry K.W."/>
            <person name="Bonito G."/>
            <person name="Buee M."/>
            <person name="Carver A."/>
            <person name="Chen C."/>
            <person name="Cichocki N."/>
            <person name="Clum A."/>
            <person name="Culley D."/>
            <person name="Crous P.W."/>
            <person name="Fauchery L."/>
            <person name="Girlanda M."/>
            <person name="Hayes R.D."/>
            <person name="Keri Z."/>
            <person name="LaButti K."/>
            <person name="Lipzen A."/>
            <person name="Lombard V."/>
            <person name="Magnuson J."/>
            <person name="Maillard F."/>
            <person name="Murat C."/>
            <person name="Nolan M."/>
            <person name="Ohm R.A."/>
            <person name="Pangilinan J."/>
            <person name="Pereira M.F."/>
            <person name="Perotto S."/>
            <person name="Peter M."/>
            <person name="Pfister S."/>
            <person name="Riley R."/>
            <person name="Sitrit Y."/>
            <person name="Stielow J.B."/>
            <person name="Szollosi G."/>
            <person name="Zifcakova L."/>
            <person name="Stursova M."/>
            <person name="Spatafora J.W."/>
            <person name="Tedersoo L."/>
            <person name="Vaario L.M."/>
            <person name="Yamada A."/>
            <person name="Yan M."/>
            <person name="Wang P."/>
            <person name="Xu J."/>
            <person name="Bruns T."/>
            <person name="Baldrian P."/>
            <person name="Vilgalys R."/>
            <person name="Dunand C."/>
            <person name="Henrissat B."/>
            <person name="Grigoriev I.V."/>
            <person name="Hibbett D."/>
            <person name="Nagy L.G."/>
            <person name="Martin F.M."/>
        </authorList>
    </citation>
    <scope>NUCLEOTIDE SEQUENCE</scope>
    <source>
        <strain evidence="3">Prilba</strain>
    </source>
</reference>
<evidence type="ECO:0000259" key="2">
    <source>
        <dbReference type="PROSITE" id="PS50097"/>
    </source>
</evidence>
<dbReference type="Pfam" id="PF00651">
    <property type="entry name" value="BTB"/>
    <property type="match status" value="2"/>
</dbReference>
<name>A0A9P5N7B3_9AGAM</name>
<dbReference type="SUPFAM" id="SSF54695">
    <property type="entry name" value="POZ domain"/>
    <property type="match status" value="1"/>
</dbReference>
<feature type="domain" description="BTB" evidence="2">
    <location>
        <begin position="315"/>
        <end position="391"/>
    </location>
</feature>
<feature type="non-terminal residue" evidence="3">
    <location>
        <position position="1"/>
    </location>
</feature>
<dbReference type="EMBL" id="WHVB01000001">
    <property type="protein sequence ID" value="KAF8487319.1"/>
    <property type="molecule type" value="Genomic_DNA"/>
</dbReference>
<dbReference type="SMART" id="SM00225">
    <property type="entry name" value="BTB"/>
    <property type="match status" value="2"/>
</dbReference>
<dbReference type="Proteomes" id="UP000759537">
    <property type="component" value="Unassembled WGS sequence"/>
</dbReference>
<feature type="region of interest" description="Disordered" evidence="1">
    <location>
        <begin position="280"/>
        <end position="309"/>
    </location>
</feature>
<dbReference type="OrthoDB" id="3357985at2759"/>
<accession>A0A9P5N7B3</accession>
<evidence type="ECO:0000256" key="1">
    <source>
        <dbReference type="SAM" id="MobiDB-lite"/>
    </source>
</evidence>
<organism evidence="3 4">
    <name type="scientific">Russula ochroleuca</name>
    <dbReference type="NCBI Taxonomy" id="152965"/>
    <lineage>
        <taxon>Eukaryota</taxon>
        <taxon>Fungi</taxon>
        <taxon>Dikarya</taxon>
        <taxon>Basidiomycota</taxon>
        <taxon>Agaricomycotina</taxon>
        <taxon>Agaricomycetes</taxon>
        <taxon>Russulales</taxon>
        <taxon>Russulaceae</taxon>
        <taxon>Russula</taxon>
    </lineage>
</organism>
<protein>
    <recommendedName>
        <fullName evidence="2">BTB domain-containing protein</fullName>
    </recommendedName>
</protein>
<evidence type="ECO:0000313" key="3">
    <source>
        <dbReference type="EMBL" id="KAF8487319.1"/>
    </source>
</evidence>
<reference evidence="3" key="1">
    <citation type="submission" date="2019-10" db="EMBL/GenBank/DDBJ databases">
        <authorList>
            <consortium name="DOE Joint Genome Institute"/>
            <person name="Kuo A."/>
            <person name="Miyauchi S."/>
            <person name="Kiss E."/>
            <person name="Drula E."/>
            <person name="Kohler A."/>
            <person name="Sanchez-Garcia M."/>
            <person name="Andreopoulos B."/>
            <person name="Barry K.W."/>
            <person name="Bonito G."/>
            <person name="Buee M."/>
            <person name="Carver A."/>
            <person name="Chen C."/>
            <person name="Cichocki N."/>
            <person name="Clum A."/>
            <person name="Culley D."/>
            <person name="Crous P.W."/>
            <person name="Fauchery L."/>
            <person name="Girlanda M."/>
            <person name="Hayes R."/>
            <person name="Keri Z."/>
            <person name="LaButti K."/>
            <person name="Lipzen A."/>
            <person name="Lombard V."/>
            <person name="Magnuson J."/>
            <person name="Maillard F."/>
            <person name="Morin E."/>
            <person name="Murat C."/>
            <person name="Nolan M."/>
            <person name="Ohm R."/>
            <person name="Pangilinan J."/>
            <person name="Pereira M."/>
            <person name="Perotto S."/>
            <person name="Peter M."/>
            <person name="Riley R."/>
            <person name="Sitrit Y."/>
            <person name="Stielow B."/>
            <person name="Szollosi G."/>
            <person name="Zifcakova L."/>
            <person name="Stursova M."/>
            <person name="Spatafora J.W."/>
            <person name="Tedersoo L."/>
            <person name="Vaario L.-M."/>
            <person name="Yamada A."/>
            <person name="Yan M."/>
            <person name="Wang P."/>
            <person name="Xu J."/>
            <person name="Bruns T."/>
            <person name="Baldrian P."/>
            <person name="Vilgalys R."/>
            <person name="Henrissat B."/>
            <person name="Grigoriev I.V."/>
            <person name="Hibbett D."/>
            <person name="Nagy L.G."/>
            <person name="Martin F.M."/>
        </authorList>
    </citation>
    <scope>NUCLEOTIDE SEQUENCE</scope>
    <source>
        <strain evidence="3">Prilba</strain>
    </source>
</reference>
<dbReference type="Gene3D" id="3.30.710.10">
    <property type="entry name" value="Potassium Channel Kv1.1, Chain A"/>
    <property type="match status" value="2"/>
</dbReference>
<dbReference type="CDD" id="cd18186">
    <property type="entry name" value="BTB_POZ_ZBTB_KLHL-like"/>
    <property type="match status" value="1"/>
</dbReference>
<comment type="caution">
    <text evidence="3">The sequence shown here is derived from an EMBL/GenBank/DDBJ whole genome shotgun (WGS) entry which is preliminary data.</text>
</comment>
<evidence type="ECO:0000313" key="4">
    <source>
        <dbReference type="Proteomes" id="UP000759537"/>
    </source>
</evidence>
<feature type="compositionally biased region" description="Polar residues" evidence="1">
    <location>
        <begin position="288"/>
        <end position="298"/>
    </location>
</feature>
<dbReference type="InterPro" id="IPR000210">
    <property type="entry name" value="BTB/POZ_dom"/>
</dbReference>
<dbReference type="InterPro" id="IPR011333">
    <property type="entry name" value="SKP1/BTB/POZ_sf"/>
</dbReference>
<keyword evidence="4" id="KW-1185">Reference proteome</keyword>